<comment type="caution">
    <text evidence="2">The sequence shown here is derived from an EMBL/GenBank/DDBJ whole genome shotgun (WGS) entry which is preliminary data.</text>
</comment>
<proteinExistence type="predicted"/>
<keyword evidence="3" id="KW-1185">Reference proteome</keyword>
<dbReference type="GO" id="GO:0007019">
    <property type="term" value="P:microtubule depolymerization"/>
    <property type="evidence" value="ECO:0007669"/>
    <property type="project" value="TreeGrafter"/>
</dbReference>
<dbReference type="GO" id="GO:0007018">
    <property type="term" value="P:microtubule-based movement"/>
    <property type="evidence" value="ECO:0007669"/>
    <property type="project" value="InterPro"/>
</dbReference>
<evidence type="ECO:0000256" key="1">
    <source>
        <dbReference type="SAM" id="MobiDB-lite"/>
    </source>
</evidence>
<evidence type="ECO:0000313" key="2">
    <source>
        <dbReference type="EMBL" id="KAG8456879.1"/>
    </source>
</evidence>
<dbReference type="Proteomes" id="UP000812440">
    <property type="component" value="Chromosome 1"/>
</dbReference>
<feature type="region of interest" description="Disordered" evidence="1">
    <location>
        <begin position="450"/>
        <end position="479"/>
    </location>
</feature>
<feature type="region of interest" description="Disordered" evidence="1">
    <location>
        <begin position="162"/>
        <end position="182"/>
    </location>
</feature>
<accession>A0A8T2KIS2</accession>
<feature type="compositionally biased region" description="Polar residues" evidence="1">
    <location>
        <begin position="298"/>
        <end position="310"/>
    </location>
</feature>
<feature type="compositionally biased region" description="Polar residues" evidence="1">
    <location>
        <begin position="215"/>
        <end position="239"/>
    </location>
</feature>
<feature type="compositionally biased region" description="Polar residues" evidence="1">
    <location>
        <begin position="165"/>
        <end position="181"/>
    </location>
</feature>
<organism evidence="2 3">
    <name type="scientific">Hymenochirus boettgeri</name>
    <name type="common">Congo dwarf clawed frog</name>
    <dbReference type="NCBI Taxonomy" id="247094"/>
    <lineage>
        <taxon>Eukaryota</taxon>
        <taxon>Metazoa</taxon>
        <taxon>Chordata</taxon>
        <taxon>Craniata</taxon>
        <taxon>Vertebrata</taxon>
        <taxon>Euteleostomi</taxon>
        <taxon>Amphibia</taxon>
        <taxon>Batrachia</taxon>
        <taxon>Anura</taxon>
        <taxon>Pipoidea</taxon>
        <taxon>Pipidae</taxon>
        <taxon>Pipinae</taxon>
        <taxon>Hymenochirus</taxon>
    </lineage>
</organism>
<reference evidence="2" key="1">
    <citation type="thesis" date="2020" institute="ProQuest LLC" country="789 East Eisenhower Parkway, Ann Arbor, MI, USA">
        <title>Comparative Genomics and Chromosome Evolution.</title>
        <authorList>
            <person name="Mudd A.B."/>
        </authorList>
    </citation>
    <scope>NUCLEOTIDE SEQUENCE</scope>
    <source>
        <strain evidence="2">Female2</strain>
        <tissue evidence="2">Blood</tissue>
    </source>
</reference>
<feature type="region of interest" description="Disordered" evidence="1">
    <location>
        <begin position="86"/>
        <end position="108"/>
    </location>
</feature>
<feature type="compositionally biased region" description="Polar residues" evidence="1">
    <location>
        <begin position="450"/>
        <end position="472"/>
    </location>
</feature>
<dbReference type="OrthoDB" id="3176171at2759"/>
<evidence type="ECO:0000313" key="3">
    <source>
        <dbReference type="Proteomes" id="UP000812440"/>
    </source>
</evidence>
<gene>
    <name evidence="2" type="ORF">GDO86_002606</name>
</gene>
<dbReference type="AlphaFoldDB" id="A0A8T2KIS2"/>
<dbReference type="PANTHER" id="PTHR47971:SF20">
    <property type="entry name" value="KINESIN-LIKE PROTEIN KIF24"/>
    <property type="match status" value="1"/>
</dbReference>
<dbReference type="GO" id="GO:0005874">
    <property type="term" value="C:microtubule"/>
    <property type="evidence" value="ECO:0007669"/>
    <property type="project" value="TreeGrafter"/>
</dbReference>
<feature type="region of interest" description="Disordered" evidence="1">
    <location>
        <begin position="206"/>
        <end position="239"/>
    </location>
</feature>
<dbReference type="EMBL" id="JAACNH010000001">
    <property type="protein sequence ID" value="KAG8456879.1"/>
    <property type="molecule type" value="Genomic_DNA"/>
</dbReference>
<dbReference type="PANTHER" id="PTHR47971">
    <property type="entry name" value="KINESIN-RELATED PROTEIN 6"/>
    <property type="match status" value="1"/>
</dbReference>
<sequence length="579" mass="64435">MHKIQAVQPVQKEIISRAEMFGGEQDGDLGFGNRQAGDILSKWARMRNQQEREQHLRSYHQQIQQPPILPQKSSCQAMQMASDLQYRSCSRSEMSPSEDLDDSDFSEDSFSFSSHYKKERKEPELGEKISFFLHEGSPGKELGTSLQTHNGLSINCVESREDNQNGDWRQATGSSSSQNGEQFAPCFKQNGWSLALDCSCECDSRRARDSPEKPYSSQEDPGNPIKSNRCNTASSESTSGLMAPLTVSLLRGNWSFDSDHHLEPPEISDGQITREGRVSVDDDWLVTAQLNSYEKNSQPCTKCKVSTGSGLSPGDRSSDPSRATNLPLDVFPNSYDADTEETPSGVNCVGNISKPEDTSSQSSGTVGDIRNGKVPIELSLSVTTFSPVKFKGTDPPREGDILPMKPILMDREPQDFEETFTLPLRNDQLESLKTKLLQCLFGSIIESRPSGQIHTEPIPSTTGSCQRSPSESRSQKTKALEQAQQRLVQTHRDQLNELTGLCCRAESLLSQTSSGDFKDYVTKLDELLSLKWRYIQSMRDELRLFVAYSQGDEMTDRDFIIDGANPEIPSTPHSVQMGI</sequence>
<dbReference type="GO" id="GO:0003777">
    <property type="term" value="F:microtubule motor activity"/>
    <property type="evidence" value="ECO:0007669"/>
    <property type="project" value="InterPro"/>
</dbReference>
<dbReference type="InterPro" id="IPR027640">
    <property type="entry name" value="Kinesin-like_fam"/>
</dbReference>
<feature type="region of interest" description="Disordered" evidence="1">
    <location>
        <begin position="298"/>
        <end position="328"/>
    </location>
</feature>
<protein>
    <submittedName>
        <fullName evidence="2">Uncharacterized protein</fullName>
    </submittedName>
</protein>
<name>A0A8T2KIS2_9PIPI</name>
<feature type="compositionally biased region" description="Acidic residues" evidence="1">
    <location>
        <begin position="96"/>
        <end position="107"/>
    </location>
</feature>